<protein>
    <recommendedName>
        <fullName evidence="7">Zn(2)-C6 fungal-type domain-containing protein</fullName>
    </recommendedName>
</protein>
<evidence type="ECO:0000256" key="2">
    <source>
        <dbReference type="ARBA" id="ARBA00022723"/>
    </source>
</evidence>
<feature type="compositionally biased region" description="Basic and acidic residues" evidence="6">
    <location>
        <begin position="613"/>
        <end position="624"/>
    </location>
</feature>
<dbReference type="InterPro" id="IPR007219">
    <property type="entry name" value="XnlR_reg_dom"/>
</dbReference>
<dbReference type="GO" id="GO:0008270">
    <property type="term" value="F:zinc ion binding"/>
    <property type="evidence" value="ECO:0007669"/>
    <property type="project" value="InterPro"/>
</dbReference>
<dbReference type="GeneID" id="36568951"/>
<dbReference type="Proteomes" id="UP000241818">
    <property type="component" value="Unassembled WGS sequence"/>
</dbReference>
<evidence type="ECO:0000256" key="4">
    <source>
        <dbReference type="ARBA" id="ARBA00023163"/>
    </source>
</evidence>
<dbReference type="PROSITE" id="PS50048">
    <property type="entry name" value="ZN2_CY6_FUNGAL_2"/>
    <property type="match status" value="1"/>
</dbReference>
<evidence type="ECO:0000313" key="9">
    <source>
        <dbReference type="Proteomes" id="UP000241818"/>
    </source>
</evidence>
<name>A0A2T3AZR3_AMORE</name>
<dbReference type="EMBL" id="KZ679012">
    <property type="protein sequence ID" value="PSS16631.1"/>
    <property type="molecule type" value="Genomic_DNA"/>
</dbReference>
<dbReference type="GO" id="GO:0003677">
    <property type="term" value="F:DNA binding"/>
    <property type="evidence" value="ECO:0007669"/>
    <property type="project" value="InterPro"/>
</dbReference>
<reference evidence="8 9" key="1">
    <citation type="journal article" date="2018" name="New Phytol.">
        <title>Comparative genomics and transcriptomics depict ericoid mycorrhizal fungi as versatile saprotrophs and plant mutualists.</title>
        <authorList>
            <person name="Martino E."/>
            <person name="Morin E."/>
            <person name="Grelet G.A."/>
            <person name="Kuo A."/>
            <person name="Kohler A."/>
            <person name="Daghino S."/>
            <person name="Barry K.W."/>
            <person name="Cichocki N."/>
            <person name="Clum A."/>
            <person name="Dockter R.B."/>
            <person name="Hainaut M."/>
            <person name="Kuo R.C."/>
            <person name="LaButti K."/>
            <person name="Lindahl B.D."/>
            <person name="Lindquist E.A."/>
            <person name="Lipzen A."/>
            <person name="Khouja H.R."/>
            <person name="Magnuson J."/>
            <person name="Murat C."/>
            <person name="Ohm R.A."/>
            <person name="Singer S.W."/>
            <person name="Spatafora J.W."/>
            <person name="Wang M."/>
            <person name="Veneault-Fourrey C."/>
            <person name="Henrissat B."/>
            <person name="Grigoriev I.V."/>
            <person name="Martin F.M."/>
            <person name="Perotto S."/>
        </authorList>
    </citation>
    <scope>NUCLEOTIDE SEQUENCE [LARGE SCALE GENOMIC DNA]</scope>
    <source>
        <strain evidence="8 9">ATCC 22711</strain>
    </source>
</reference>
<feature type="domain" description="Zn(2)-C6 fungal-type" evidence="7">
    <location>
        <begin position="7"/>
        <end position="39"/>
    </location>
</feature>
<evidence type="ECO:0000259" key="7">
    <source>
        <dbReference type="PROSITE" id="PS50048"/>
    </source>
</evidence>
<feature type="compositionally biased region" description="Polar residues" evidence="6">
    <location>
        <begin position="704"/>
        <end position="737"/>
    </location>
</feature>
<keyword evidence="2" id="KW-0479">Metal-binding</keyword>
<evidence type="ECO:0000256" key="6">
    <source>
        <dbReference type="SAM" id="MobiDB-lite"/>
    </source>
</evidence>
<keyword evidence="9" id="KW-1185">Reference proteome</keyword>
<dbReference type="GO" id="GO:0005634">
    <property type="term" value="C:nucleus"/>
    <property type="evidence" value="ECO:0007669"/>
    <property type="project" value="UniProtKB-SubCell"/>
</dbReference>
<feature type="compositionally biased region" description="Low complexity" evidence="6">
    <location>
        <begin position="682"/>
        <end position="703"/>
    </location>
</feature>
<sequence length="823" mass="92427">MVRSSIACARCRRSKVKCVNTGVNSTCKACFQSSRECTYPPSGVTATPKRPEATGIKQEGEAESKKKIRKIEDTGRRGSSRIEDALGAHILTRKVWDEIYEIFKLHFSTEMPFLHPPTFRNRMRQASFPRDPAAATVDSEDEKALLLGVLTLTARFHPELVAYHSQPGKAADPIDASEYYATALKATFGPAGITRPSLDGIQALLMLGLYEWGQTRGLSAWLYVGIAMRLAQSMGLAYEDDPDDRTLKPAILRIGSKQQLSPRELAIEKEVRRRTFWSCFIMDRMLSAGKYRPTMIAVGKLRVQLPCTDDQFLFVHNVQTGFLTSDWMEGDKSQAVNDDGVLGRYIRLVEIFGRFSEWSYAGGRRTEKLPPWDSSTAFYKLRQELKEFHDALPASLTFTEANLSAHIEKRNATTYASLHTLYFLCQIMLHREYIPFIPLRCQKPLGPLDEPTFPKDKFDIPEGFWEESAETIFRAARDIVEIVRTCQDNNALPESPQIGFAVWQAAFVCVYVAHFEHMDTRCYLRKPHEGDQTNTEAGSRGYEALTVKILKEMVPRLKMAKGYVRSLRKMHDYFQGVKNDYYDRFKRKPLGWVGGGLEQYKTLEKELKEFGSLEDNDKSVHSDGSDVVDQPPSRASPNDIGQGSVNGEQMQGIEAAPTPRNNAWAPINATSPPVEAEDRSRYSQGQGHHQYSGSYQQSPGQSSNPTSAISPSNGDSTPSVNSPYNQPYQGQSLTATYPSIPHHTMGPPNTQIGASGYPEDKNEAWITWHESISMANSRFDNYAQDLPMDWNGYTEGNSQSVPNFFEIVGPYTPNNPIQASAWS</sequence>
<keyword evidence="4" id="KW-0804">Transcription</keyword>
<dbReference type="CDD" id="cd00067">
    <property type="entry name" value="GAL4"/>
    <property type="match status" value="1"/>
</dbReference>
<evidence type="ECO:0000256" key="1">
    <source>
        <dbReference type="ARBA" id="ARBA00004123"/>
    </source>
</evidence>
<dbReference type="Gene3D" id="4.10.240.10">
    <property type="entry name" value="Zn(2)-C6 fungal-type DNA-binding domain"/>
    <property type="match status" value="1"/>
</dbReference>
<dbReference type="AlphaFoldDB" id="A0A2T3AZR3"/>
<feature type="compositionally biased region" description="Polar residues" evidence="6">
    <location>
        <begin position="633"/>
        <end position="649"/>
    </location>
</feature>
<accession>A0A2T3AZR3</accession>
<dbReference type="SUPFAM" id="SSF57701">
    <property type="entry name" value="Zn2/Cys6 DNA-binding domain"/>
    <property type="match status" value="1"/>
</dbReference>
<dbReference type="InterPro" id="IPR001138">
    <property type="entry name" value="Zn2Cys6_DnaBD"/>
</dbReference>
<dbReference type="SMART" id="SM00066">
    <property type="entry name" value="GAL4"/>
    <property type="match status" value="1"/>
</dbReference>
<dbReference type="PROSITE" id="PS00463">
    <property type="entry name" value="ZN2_CY6_FUNGAL_1"/>
    <property type="match status" value="1"/>
</dbReference>
<comment type="subcellular location">
    <subcellularLocation>
        <location evidence="1">Nucleus</location>
    </subcellularLocation>
</comment>
<dbReference type="Pfam" id="PF04082">
    <property type="entry name" value="Fungal_trans"/>
    <property type="match status" value="1"/>
</dbReference>
<gene>
    <name evidence="8" type="ORF">M430DRAFT_103585</name>
</gene>
<keyword evidence="3" id="KW-0805">Transcription regulation</keyword>
<dbReference type="SMART" id="SM00906">
    <property type="entry name" value="Fungal_trans"/>
    <property type="match status" value="1"/>
</dbReference>
<dbReference type="InterPro" id="IPR050815">
    <property type="entry name" value="TF_fung"/>
</dbReference>
<keyword evidence="5" id="KW-0539">Nucleus</keyword>
<organism evidence="8 9">
    <name type="scientific">Amorphotheca resinae ATCC 22711</name>
    <dbReference type="NCBI Taxonomy" id="857342"/>
    <lineage>
        <taxon>Eukaryota</taxon>
        <taxon>Fungi</taxon>
        <taxon>Dikarya</taxon>
        <taxon>Ascomycota</taxon>
        <taxon>Pezizomycotina</taxon>
        <taxon>Leotiomycetes</taxon>
        <taxon>Helotiales</taxon>
        <taxon>Amorphothecaceae</taxon>
        <taxon>Amorphotheca</taxon>
    </lineage>
</organism>
<evidence type="ECO:0000256" key="3">
    <source>
        <dbReference type="ARBA" id="ARBA00023015"/>
    </source>
</evidence>
<feature type="region of interest" description="Disordered" evidence="6">
    <location>
        <begin position="41"/>
        <end position="66"/>
    </location>
</feature>
<proteinExistence type="predicted"/>
<dbReference type="OrthoDB" id="5370478at2759"/>
<feature type="region of interest" description="Disordered" evidence="6">
    <location>
        <begin position="613"/>
        <end position="758"/>
    </location>
</feature>
<dbReference type="STRING" id="857342.A0A2T3AZR3"/>
<dbReference type="InterPro" id="IPR036864">
    <property type="entry name" value="Zn2-C6_fun-type_DNA-bd_sf"/>
</dbReference>
<evidence type="ECO:0000313" key="8">
    <source>
        <dbReference type="EMBL" id="PSS16631.1"/>
    </source>
</evidence>
<dbReference type="RefSeq" id="XP_024720139.1">
    <property type="nucleotide sequence ID" value="XM_024860870.1"/>
</dbReference>
<dbReference type="InParanoid" id="A0A2T3AZR3"/>
<dbReference type="GO" id="GO:0000981">
    <property type="term" value="F:DNA-binding transcription factor activity, RNA polymerase II-specific"/>
    <property type="evidence" value="ECO:0007669"/>
    <property type="project" value="InterPro"/>
</dbReference>
<dbReference type="CDD" id="cd12148">
    <property type="entry name" value="fungal_TF_MHR"/>
    <property type="match status" value="1"/>
</dbReference>
<dbReference type="PANTHER" id="PTHR47338">
    <property type="entry name" value="ZN(II)2CYS6 TRANSCRIPTION FACTOR (EUROFUNG)-RELATED"/>
    <property type="match status" value="1"/>
</dbReference>
<dbReference type="PANTHER" id="PTHR47338:SF5">
    <property type="entry name" value="ZN(II)2CYS6 TRANSCRIPTION FACTOR (EUROFUNG)"/>
    <property type="match status" value="1"/>
</dbReference>
<evidence type="ECO:0000256" key="5">
    <source>
        <dbReference type="ARBA" id="ARBA00023242"/>
    </source>
</evidence>
<dbReference type="GO" id="GO:0006351">
    <property type="term" value="P:DNA-templated transcription"/>
    <property type="evidence" value="ECO:0007669"/>
    <property type="project" value="InterPro"/>
</dbReference>